<gene>
    <name evidence="2" type="primary">LOC142170259</name>
</gene>
<dbReference type="RefSeq" id="XP_075088224.1">
    <property type="nucleotide sequence ID" value="XM_075232123.1"/>
</dbReference>
<keyword evidence="1" id="KW-1185">Reference proteome</keyword>
<evidence type="ECO:0000313" key="2">
    <source>
        <dbReference type="RefSeq" id="XP_075088224.1"/>
    </source>
</evidence>
<dbReference type="Proteomes" id="UP000790787">
    <property type="component" value="Chromosome 16"/>
</dbReference>
<name>A0AC58STB9_TOBAC</name>
<proteinExistence type="predicted"/>
<sequence>MSPTSQDSLTTVPDSPSEEGNTTRVHDPGEKFSDASNKGKEHLSSEDEDDDDEYESIEGDASSDDQGKETTNKLVEPFSSQQSQEELYDVNVDQEFGDITEQHHLSPRGVTNVRGIAGGRQRECEVVDEDEQVITCELGTPEGIQCLVSIVYAKCQHQLRLPLWDTLRGIAAFYNLPWVVIGDFNCITDAVEKKGGLPHKAYKSIPFQNCMVDCCLTDAGYNGSTYTWCNGRSPKYRIWKRLDRALLNHEWLDIFPKTQVSHLSRVGFDHAPLLVTIEKQHGRKRKLLLNIVQKGDGSWAIGEEEIPTQATEFYQNLFKKADQNINQALFNTIPKLIEESDNKTLITLPTEEEIKEVVFSMYADSSPGPDGFSTKFYQTCWGIIKGDLIRMIKTFFSGDSIPKSITHTCLVLLPKIDNPKTMSDLRPISLGNVSCKIISKLLNSRLSPLLPKLISSNQFGFIKELLSRLMNKLPENANFSSYTVDKHSPLIMHLSYVDDTILFTSGDLESIRLMMLNLKIYEEISGQLRNKEKSSFLVAPKATQNFIEEIKMMTSFQYKYFPVTYLGAPIYVERKKVCYFNDMITKVTNRVQVWNNKLIFAGGRAILVKSVLYSLSMHIMAAIDPPKTTLNHIEKVISNFFWGEFEGRPKHHWFSWKSLCYSQEEGSAGFRSTHDICLTFAAKNWWRLRSQQSLWRECIEAKYCKRIHPVAKKWRHGQSHIWRRLMEIKHMGEPLILWNPNAAECSFWWDDWPGLGPLAKFVAQGPKPGKMQLKHVYDGETWNF</sequence>
<reference evidence="1" key="1">
    <citation type="journal article" date="2014" name="Nat. Commun.">
        <title>The tobacco genome sequence and its comparison with those of tomato and potato.</title>
        <authorList>
            <person name="Sierro N."/>
            <person name="Battey J.N."/>
            <person name="Ouadi S."/>
            <person name="Bakaher N."/>
            <person name="Bovet L."/>
            <person name="Willig A."/>
            <person name="Goepfert S."/>
            <person name="Peitsch M.C."/>
            <person name="Ivanov N.V."/>
        </authorList>
    </citation>
    <scope>NUCLEOTIDE SEQUENCE [LARGE SCALE GENOMIC DNA]</scope>
</reference>
<evidence type="ECO:0000313" key="1">
    <source>
        <dbReference type="Proteomes" id="UP000790787"/>
    </source>
</evidence>
<protein>
    <submittedName>
        <fullName evidence="2">Uncharacterized protein LOC142170259</fullName>
    </submittedName>
</protein>
<reference evidence="2" key="2">
    <citation type="submission" date="2025-08" db="UniProtKB">
        <authorList>
            <consortium name="RefSeq"/>
        </authorList>
    </citation>
    <scope>IDENTIFICATION</scope>
    <source>
        <tissue evidence="2">Leaf</tissue>
    </source>
</reference>
<accession>A0AC58STB9</accession>
<organism evidence="1 2">
    <name type="scientific">Nicotiana tabacum</name>
    <name type="common">Common tobacco</name>
    <dbReference type="NCBI Taxonomy" id="4097"/>
    <lineage>
        <taxon>Eukaryota</taxon>
        <taxon>Viridiplantae</taxon>
        <taxon>Streptophyta</taxon>
        <taxon>Embryophyta</taxon>
        <taxon>Tracheophyta</taxon>
        <taxon>Spermatophyta</taxon>
        <taxon>Magnoliopsida</taxon>
        <taxon>eudicotyledons</taxon>
        <taxon>Gunneridae</taxon>
        <taxon>Pentapetalae</taxon>
        <taxon>asterids</taxon>
        <taxon>lamiids</taxon>
        <taxon>Solanales</taxon>
        <taxon>Solanaceae</taxon>
        <taxon>Nicotianoideae</taxon>
        <taxon>Nicotianeae</taxon>
        <taxon>Nicotiana</taxon>
    </lineage>
</organism>